<evidence type="ECO:0000313" key="2">
    <source>
        <dbReference type="EMBL" id="CAE8714677.1"/>
    </source>
</evidence>
<accession>A0A813KTG8</accession>
<feature type="non-terminal residue" evidence="2">
    <location>
        <position position="156"/>
    </location>
</feature>
<reference evidence="2" key="1">
    <citation type="submission" date="2021-02" db="EMBL/GenBank/DDBJ databases">
        <authorList>
            <person name="Dougan E. K."/>
            <person name="Rhodes N."/>
            <person name="Thang M."/>
            <person name="Chan C."/>
        </authorList>
    </citation>
    <scope>NUCLEOTIDE SEQUENCE</scope>
</reference>
<feature type="region of interest" description="Disordered" evidence="1">
    <location>
        <begin position="1"/>
        <end position="42"/>
    </location>
</feature>
<dbReference type="AlphaFoldDB" id="A0A813KTG8"/>
<protein>
    <submittedName>
        <fullName evidence="2">Uncharacterized protein</fullName>
    </submittedName>
</protein>
<feature type="compositionally biased region" description="Basic and acidic residues" evidence="1">
    <location>
        <begin position="33"/>
        <end position="42"/>
    </location>
</feature>
<comment type="caution">
    <text evidence="2">The sequence shown here is derived from an EMBL/GenBank/DDBJ whole genome shotgun (WGS) entry which is preliminary data.</text>
</comment>
<proteinExistence type="predicted"/>
<evidence type="ECO:0000313" key="3">
    <source>
        <dbReference type="Proteomes" id="UP000626109"/>
    </source>
</evidence>
<evidence type="ECO:0000256" key="1">
    <source>
        <dbReference type="SAM" id="MobiDB-lite"/>
    </source>
</evidence>
<dbReference type="EMBL" id="CAJNNW010032665">
    <property type="protein sequence ID" value="CAE8714677.1"/>
    <property type="molecule type" value="Genomic_DNA"/>
</dbReference>
<sequence length="156" mass="15639">APPVVASAGGLPFPVKGPPGKQPPIGASLPPERTPDRPNGDDLLLRAMRETPTMKAPPAAVLSAAATASASDVLAHGLDLAEFLAPRAEPQAHSWRPQILGRGEKAQASAGQTAPETLDDAPDGLAARSPVLAASSTGLNPSAPEWFPPGAGPSSA</sequence>
<feature type="non-terminal residue" evidence="2">
    <location>
        <position position="1"/>
    </location>
</feature>
<feature type="region of interest" description="Disordered" evidence="1">
    <location>
        <begin position="87"/>
        <end position="156"/>
    </location>
</feature>
<organism evidence="2 3">
    <name type="scientific">Polarella glacialis</name>
    <name type="common">Dinoflagellate</name>
    <dbReference type="NCBI Taxonomy" id="89957"/>
    <lineage>
        <taxon>Eukaryota</taxon>
        <taxon>Sar</taxon>
        <taxon>Alveolata</taxon>
        <taxon>Dinophyceae</taxon>
        <taxon>Suessiales</taxon>
        <taxon>Suessiaceae</taxon>
        <taxon>Polarella</taxon>
    </lineage>
</organism>
<name>A0A813KTG8_POLGL</name>
<gene>
    <name evidence="2" type="ORF">PGLA2088_LOCUS38131</name>
</gene>
<dbReference type="Proteomes" id="UP000626109">
    <property type="component" value="Unassembled WGS sequence"/>
</dbReference>
<feature type="compositionally biased region" description="Pro residues" evidence="1">
    <location>
        <begin position="146"/>
        <end position="156"/>
    </location>
</feature>